<protein>
    <submittedName>
        <fullName evidence="1">Uncharacterized protein</fullName>
    </submittedName>
</protein>
<reference evidence="1" key="1">
    <citation type="submission" date="2019-08" db="EMBL/GenBank/DDBJ databases">
        <authorList>
            <person name="Kucharzyk K."/>
            <person name="Murdoch R.W."/>
            <person name="Higgins S."/>
            <person name="Loffler F."/>
        </authorList>
    </citation>
    <scope>NUCLEOTIDE SEQUENCE</scope>
</reference>
<dbReference type="AntiFam" id="ANF00169">
    <property type="entry name" value="Shadow ORF (opposite dgdR)"/>
</dbReference>
<comment type="caution">
    <text evidence="1">The sequence shown here is derived from an EMBL/GenBank/DDBJ whole genome shotgun (WGS) entry which is preliminary data.</text>
</comment>
<name>A0A645FXX1_9ZZZZ</name>
<evidence type="ECO:0000313" key="1">
    <source>
        <dbReference type="EMBL" id="MPN19387.1"/>
    </source>
</evidence>
<proteinExistence type="predicted"/>
<sequence>MRDAENDFADDFALGLGDAVPGIVDLAQDGQRMRMESAAGRCQFDAAWQALKERLTEFVLQLRQLVAERRLRDVDRAGGLGKAAVFGNGEKVAELAQFHGGAIPCGAASLSRFKMGVSKF</sequence>
<dbReference type="AlphaFoldDB" id="A0A645FXX1"/>
<accession>A0A645FXX1</accession>
<dbReference type="EMBL" id="VSSQ01066932">
    <property type="protein sequence ID" value="MPN19387.1"/>
    <property type="molecule type" value="Genomic_DNA"/>
</dbReference>
<gene>
    <name evidence="1" type="ORF">SDC9_166756</name>
</gene>
<organism evidence="1">
    <name type="scientific">bioreactor metagenome</name>
    <dbReference type="NCBI Taxonomy" id="1076179"/>
    <lineage>
        <taxon>unclassified sequences</taxon>
        <taxon>metagenomes</taxon>
        <taxon>ecological metagenomes</taxon>
    </lineage>
</organism>